<evidence type="ECO:0000313" key="4">
    <source>
        <dbReference type="Proteomes" id="UP000504611"/>
    </source>
</evidence>
<dbReference type="KEGG" id="ncc:104945270"/>
<evidence type="ECO:0000256" key="1">
    <source>
        <dbReference type="ARBA" id="ARBA00013064"/>
    </source>
</evidence>
<evidence type="ECO:0000256" key="2">
    <source>
        <dbReference type="ARBA" id="ARBA00022912"/>
    </source>
</evidence>
<protein>
    <recommendedName>
        <fullName evidence="1">protein-tyrosine-phosphatase</fullName>
        <ecNumber evidence="1">3.1.3.48</ecNumber>
    </recommendedName>
</protein>
<dbReference type="SMART" id="SM00194">
    <property type="entry name" value="PTPc"/>
    <property type="match status" value="1"/>
</dbReference>
<dbReference type="InterPro" id="IPR050348">
    <property type="entry name" value="Protein-Tyr_Phosphatase"/>
</dbReference>
<dbReference type="FunFam" id="3.90.190.10:FF:000013">
    <property type="entry name" value="receptor-type tyrosine-protein phosphatase zeta isoform X1"/>
    <property type="match status" value="1"/>
</dbReference>
<dbReference type="PANTHER" id="PTHR19134:SF449">
    <property type="entry name" value="TYROSINE-PROTEIN PHOSPHATASE 1"/>
    <property type="match status" value="1"/>
</dbReference>
<reference evidence="5" key="1">
    <citation type="submission" date="2025-08" db="UniProtKB">
        <authorList>
            <consortium name="RefSeq"/>
        </authorList>
    </citation>
    <scope>IDENTIFICATION</scope>
    <source>
        <tissue evidence="5">Muscle</tissue>
    </source>
</reference>
<keyword evidence="2" id="KW-0904">Protein phosphatase</keyword>
<feature type="non-terminal residue" evidence="5">
    <location>
        <position position="1"/>
    </location>
</feature>
<dbReference type="SUPFAM" id="SSF52799">
    <property type="entry name" value="(Phosphotyrosine protein) phosphatases II"/>
    <property type="match status" value="1"/>
</dbReference>
<dbReference type="SMART" id="SM00404">
    <property type="entry name" value="PTPc_motif"/>
    <property type="match status" value="1"/>
</dbReference>
<dbReference type="RefSeq" id="XP_010769220.1">
    <property type="nucleotide sequence ID" value="XM_010770918.1"/>
</dbReference>
<dbReference type="AlphaFoldDB" id="A0A6I9N585"/>
<keyword evidence="2" id="KW-0378">Hydrolase</keyword>
<dbReference type="Proteomes" id="UP000504611">
    <property type="component" value="Unplaced"/>
</dbReference>
<dbReference type="PRINTS" id="PR00700">
    <property type="entry name" value="PRTYPHPHTASE"/>
</dbReference>
<evidence type="ECO:0000313" key="5">
    <source>
        <dbReference type="RefSeq" id="XP_010769220.1"/>
    </source>
</evidence>
<name>A0A6I9N585_9TELE</name>
<evidence type="ECO:0000259" key="3">
    <source>
        <dbReference type="PROSITE" id="PS50055"/>
    </source>
</evidence>
<organism evidence="4 5">
    <name type="scientific">Notothenia coriiceps</name>
    <name type="common">black rockcod</name>
    <dbReference type="NCBI Taxonomy" id="8208"/>
    <lineage>
        <taxon>Eukaryota</taxon>
        <taxon>Metazoa</taxon>
        <taxon>Chordata</taxon>
        <taxon>Craniata</taxon>
        <taxon>Vertebrata</taxon>
        <taxon>Euteleostomi</taxon>
        <taxon>Actinopterygii</taxon>
        <taxon>Neopterygii</taxon>
        <taxon>Teleostei</taxon>
        <taxon>Neoteleostei</taxon>
        <taxon>Acanthomorphata</taxon>
        <taxon>Eupercaria</taxon>
        <taxon>Perciformes</taxon>
        <taxon>Notothenioidei</taxon>
        <taxon>Nototheniidae</taxon>
        <taxon>Notothenia</taxon>
    </lineage>
</organism>
<dbReference type="PANTHER" id="PTHR19134">
    <property type="entry name" value="RECEPTOR-TYPE TYROSINE-PROTEIN PHOSPHATASE"/>
    <property type="match status" value="1"/>
</dbReference>
<proteinExistence type="predicted"/>
<dbReference type="OrthoDB" id="6022401at2759"/>
<dbReference type="InterPro" id="IPR000242">
    <property type="entry name" value="PTP_cat"/>
</dbReference>
<accession>A0A6I9N585</accession>
<dbReference type="PROSITE" id="PS50055">
    <property type="entry name" value="TYR_PHOSPHATASE_PTP"/>
    <property type="match status" value="1"/>
</dbReference>
<dbReference type="Pfam" id="PF00102">
    <property type="entry name" value="Y_phosphatase"/>
    <property type="match status" value="1"/>
</dbReference>
<dbReference type="Gene3D" id="3.90.190.10">
    <property type="entry name" value="Protein tyrosine phosphatase superfamily"/>
    <property type="match status" value="1"/>
</dbReference>
<dbReference type="GO" id="GO:0004725">
    <property type="term" value="F:protein tyrosine phosphatase activity"/>
    <property type="evidence" value="ECO:0007669"/>
    <property type="project" value="UniProtKB-EC"/>
</dbReference>
<dbReference type="InterPro" id="IPR029021">
    <property type="entry name" value="Prot-tyrosine_phosphatase-like"/>
</dbReference>
<sequence>VTLVLQGYRQSSEFIITQHPLPDTIKDFWRMIWDHNAPVIVSLPGAGQTEAEVEQSAIWPRKGAPISYQMFTVSQRSENNICLTNEDMLVVREFVLEATQDDFALEVKHYSASCWPNPDSPISNTFELLKLVREENAAKDGPTVVHDDVGGVTAGTFCTLSSLVQQLEVEGSLDVFQAAKLTNLMRPGIFSDVVRILSFSQYTEVRLLSVSYYADDKLMYV</sequence>
<feature type="domain" description="Tyrosine-protein phosphatase" evidence="3">
    <location>
        <begin position="1"/>
        <end position="212"/>
    </location>
</feature>
<dbReference type="EC" id="3.1.3.48" evidence="1"/>
<keyword evidence="4" id="KW-1185">Reference proteome</keyword>
<dbReference type="GeneID" id="104945270"/>
<gene>
    <name evidence="5" type="primary">LOC104945270</name>
</gene>
<dbReference type="InterPro" id="IPR003595">
    <property type="entry name" value="Tyr_Pase_cat"/>
</dbReference>